<accession>A0A5E4QRP8</accession>
<protein>
    <recommendedName>
        <fullName evidence="2">Kazal-like domain-containing protein</fullName>
    </recommendedName>
</protein>
<sequence>MEAKNIAVFAVVIIVFSYSEGARDATCPRICGPALQGEPVCATDGYIYPSLCEMRKKT</sequence>
<dbReference type="SUPFAM" id="SSF100895">
    <property type="entry name" value="Kazal-type serine protease inhibitors"/>
    <property type="match status" value="1"/>
</dbReference>
<dbReference type="CDD" id="cd00104">
    <property type="entry name" value="KAZAL_FS"/>
    <property type="match status" value="1"/>
</dbReference>
<gene>
    <name evidence="3" type="ORF">LSINAPIS_LOCUS10710</name>
</gene>
<feature type="chain" id="PRO_5023011107" description="Kazal-like domain-containing protein" evidence="1">
    <location>
        <begin position="22"/>
        <end position="58"/>
    </location>
</feature>
<keyword evidence="1" id="KW-0732">Signal</keyword>
<dbReference type="InterPro" id="IPR036058">
    <property type="entry name" value="Kazal_dom_sf"/>
</dbReference>
<feature type="domain" description="Kazal-like" evidence="2">
    <location>
        <begin position="27"/>
        <end position="56"/>
    </location>
</feature>
<evidence type="ECO:0000259" key="2">
    <source>
        <dbReference type="Pfam" id="PF07648"/>
    </source>
</evidence>
<organism evidence="3 4">
    <name type="scientific">Leptidea sinapis</name>
    <dbReference type="NCBI Taxonomy" id="189913"/>
    <lineage>
        <taxon>Eukaryota</taxon>
        <taxon>Metazoa</taxon>
        <taxon>Ecdysozoa</taxon>
        <taxon>Arthropoda</taxon>
        <taxon>Hexapoda</taxon>
        <taxon>Insecta</taxon>
        <taxon>Pterygota</taxon>
        <taxon>Neoptera</taxon>
        <taxon>Endopterygota</taxon>
        <taxon>Lepidoptera</taxon>
        <taxon>Glossata</taxon>
        <taxon>Ditrysia</taxon>
        <taxon>Papilionoidea</taxon>
        <taxon>Pieridae</taxon>
        <taxon>Dismorphiinae</taxon>
        <taxon>Leptidea</taxon>
    </lineage>
</organism>
<dbReference type="InterPro" id="IPR002350">
    <property type="entry name" value="Kazal_dom"/>
</dbReference>
<evidence type="ECO:0000256" key="1">
    <source>
        <dbReference type="SAM" id="SignalP"/>
    </source>
</evidence>
<dbReference type="Proteomes" id="UP000324832">
    <property type="component" value="Unassembled WGS sequence"/>
</dbReference>
<dbReference type="Pfam" id="PF07648">
    <property type="entry name" value="Kazal_2"/>
    <property type="match status" value="1"/>
</dbReference>
<dbReference type="Gene3D" id="3.30.60.30">
    <property type="match status" value="1"/>
</dbReference>
<name>A0A5E4QRP8_9NEOP</name>
<proteinExistence type="predicted"/>
<dbReference type="AlphaFoldDB" id="A0A5E4QRP8"/>
<evidence type="ECO:0000313" key="4">
    <source>
        <dbReference type="Proteomes" id="UP000324832"/>
    </source>
</evidence>
<keyword evidence="4" id="KW-1185">Reference proteome</keyword>
<evidence type="ECO:0000313" key="3">
    <source>
        <dbReference type="EMBL" id="VVC99961.1"/>
    </source>
</evidence>
<dbReference type="EMBL" id="FZQP02004444">
    <property type="protein sequence ID" value="VVC99961.1"/>
    <property type="molecule type" value="Genomic_DNA"/>
</dbReference>
<feature type="signal peptide" evidence="1">
    <location>
        <begin position="1"/>
        <end position="21"/>
    </location>
</feature>
<reference evidence="3 4" key="1">
    <citation type="submission" date="2017-07" db="EMBL/GenBank/DDBJ databases">
        <authorList>
            <person name="Talla V."/>
            <person name="Backstrom N."/>
        </authorList>
    </citation>
    <scope>NUCLEOTIDE SEQUENCE [LARGE SCALE GENOMIC DNA]</scope>
</reference>